<accession>J9BUD0</accession>
<reference evidence="1" key="1">
    <citation type="journal article" date="2012" name="PLoS ONE">
        <title>Gene sets for utilization of primary and secondary nutrition supplies in the distal gut of endangered iberian lynx.</title>
        <authorList>
            <person name="Alcaide M."/>
            <person name="Messina E."/>
            <person name="Richter M."/>
            <person name="Bargiela R."/>
            <person name="Peplies J."/>
            <person name="Huws S.A."/>
            <person name="Newbold C.J."/>
            <person name="Golyshin P.N."/>
            <person name="Simon M.A."/>
            <person name="Lopez G."/>
            <person name="Yakimov M.M."/>
            <person name="Ferrer M."/>
        </authorList>
    </citation>
    <scope>NUCLEOTIDE SEQUENCE</scope>
</reference>
<dbReference type="EMBL" id="AMCI01008353">
    <property type="protein sequence ID" value="EJW91165.1"/>
    <property type="molecule type" value="Genomic_DNA"/>
</dbReference>
<dbReference type="AlphaFoldDB" id="J9BUD0"/>
<comment type="caution">
    <text evidence="1">The sequence shown here is derived from an EMBL/GenBank/DDBJ whole genome shotgun (WGS) entry which is preliminary data.</text>
</comment>
<sequence>MNPKRLAGTCKQYSKKATAQLKAMTPMSGNAANQLNS</sequence>
<name>J9BUD0_9ZZZZ</name>
<evidence type="ECO:0000313" key="1">
    <source>
        <dbReference type="EMBL" id="EJW91165.1"/>
    </source>
</evidence>
<proteinExistence type="predicted"/>
<gene>
    <name evidence="1" type="ORF">EVA_20722</name>
</gene>
<organism evidence="1">
    <name type="scientific">gut metagenome</name>
    <dbReference type="NCBI Taxonomy" id="749906"/>
    <lineage>
        <taxon>unclassified sequences</taxon>
        <taxon>metagenomes</taxon>
        <taxon>organismal metagenomes</taxon>
    </lineage>
</organism>
<protein>
    <submittedName>
        <fullName evidence="1">Uncharacterized protein</fullName>
    </submittedName>
</protein>